<dbReference type="eggNOG" id="KOG2372">
    <property type="taxonomic scope" value="Eukaryota"/>
</dbReference>
<feature type="domain" description="TLDc" evidence="5">
    <location>
        <begin position="63"/>
        <end position="214"/>
    </location>
</feature>
<dbReference type="GO" id="GO:0005739">
    <property type="term" value="C:mitochondrion"/>
    <property type="evidence" value="ECO:0007669"/>
    <property type="project" value="UniProtKB-SubCell"/>
</dbReference>
<dbReference type="EMBL" id="KE504222">
    <property type="protein sequence ID" value="EPS94803.1"/>
    <property type="molecule type" value="Genomic_DNA"/>
</dbReference>
<dbReference type="InParanoid" id="S8DUA6"/>
<dbReference type="FunCoup" id="S8DUA6">
    <property type="interactions" value="186"/>
</dbReference>
<comment type="subcellular location">
    <subcellularLocation>
        <location evidence="1">Mitochondrion</location>
    </subcellularLocation>
</comment>
<gene>
    <name evidence="6" type="ORF">FOMPIDRAFT_1133631</name>
</gene>
<protein>
    <recommendedName>
        <fullName evidence="4">Oxidation resistance protein 1</fullName>
    </recommendedName>
</protein>
<evidence type="ECO:0000256" key="2">
    <source>
        <dbReference type="ARBA" id="ARBA00009540"/>
    </source>
</evidence>
<evidence type="ECO:0000256" key="3">
    <source>
        <dbReference type="ARBA" id="ARBA00023128"/>
    </source>
</evidence>
<dbReference type="PROSITE" id="PS51886">
    <property type="entry name" value="TLDC"/>
    <property type="match status" value="1"/>
</dbReference>
<reference evidence="6 7" key="1">
    <citation type="journal article" date="2012" name="Science">
        <title>The Paleozoic origin of enzymatic lignin decomposition reconstructed from 31 fungal genomes.</title>
        <authorList>
            <person name="Floudas D."/>
            <person name="Binder M."/>
            <person name="Riley R."/>
            <person name="Barry K."/>
            <person name="Blanchette R.A."/>
            <person name="Henrissat B."/>
            <person name="Martinez A.T."/>
            <person name="Otillar R."/>
            <person name="Spatafora J.W."/>
            <person name="Yadav J.S."/>
            <person name="Aerts A."/>
            <person name="Benoit I."/>
            <person name="Boyd A."/>
            <person name="Carlson A."/>
            <person name="Copeland A."/>
            <person name="Coutinho P.M."/>
            <person name="de Vries R.P."/>
            <person name="Ferreira P."/>
            <person name="Findley K."/>
            <person name="Foster B."/>
            <person name="Gaskell J."/>
            <person name="Glotzer D."/>
            <person name="Gorecki P."/>
            <person name="Heitman J."/>
            <person name="Hesse C."/>
            <person name="Hori C."/>
            <person name="Igarashi K."/>
            <person name="Jurgens J.A."/>
            <person name="Kallen N."/>
            <person name="Kersten P."/>
            <person name="Kohler A."/>
            <person name="Kuees U."/>
            <person name="Kumar T.K.A."/>
            <person name="Kuo A."/>
            <person name="LaButti K."/>
            <person name="Larrondo L.F."/>
            <person name="Lindquist E."/>
            <person name="Ling A."/>
            <person name="Lombard V."/>
            <person name="Lucas S."/>
            <person name="Lundell T."/>
            <person name="Martin R."/>
            <person name="McLaughlin D.J."/>
            <person name="Morgenstern I."/>
            <person name="Morin E."/>
            <person name="Murat C."/>
            <person name="Nagy L.G."/>
            <person name="Nolan M."/>
            <person name="Ohm R.A."/>
            <person name="Patyshakuliyeva A."/>
            <person name="Rokas A."/>
            <person name="Ruiz-Duenas F.J."/>
            <person name="Sabat G."/>
            <person name="Salamov A."/>
            <person name="Samejima M."/>
            <person name="Schmutz J."/>
            <person name="Slot J.C."/>
            <person name="St John F."/>
            <person name="Stenlid J."/>
            <person name="Sun H."/>
            <person name="Sun S."/>
            <person name="Syed K."/>
            <person name="Tsang A."/>
            <person name="Wiebenga A."/>
            <person name="Young D."/>
            <person name="Pisabarro A."/>
            <person name="Eastwood D.C."/>
            <person name="Martin F."/>
            <person name="Cullen D."/>
            <person name="Grigoriev I.V."/>
            <person name="Hibbett D.S."/>
        </authorList>
    </citation>
    <scope>NUCLEOTIDE SEQUENCE</scope>
    <source>
        <strain evidence="7">FP-58527</strain>
    </source>
</reference>
<name>S8DUA6_FOMSC</name>
<sequence>MGSLDTAITHGTPFAAAPFVPATGAPGFAGDRRWDKGFSDDFEKTRVDKKSVRLVGRKEMTAPVLTVELADILRPHFPALARLPRAWTLLYSLDQHGISLNTLYRRCEAHTGGALVVLRDAGDAVFGVWMGQGIHLSKGAYYGSGESCVSSVLVPRARVVDGFVRDDADVQVLVAPDSARCSLLGIVQRLGKQGAGLRWVKPTGDTPCDPVYPY</sequence>
<keyword evidence="3" id="KW-0496">Mitochondrion</keyword>
<evidence type="ECO:0000256" key="4">
    <source>
        <dbReference type="ARBA" id="ARBA00040604"/>
    </source>
</evidence>
<proteinExistence type="inferred from homology"/>
<dbReference type="PANTHER" id="PTHR23354">
    <property type="entry name" value="NUCLEOLAR PROTEIN 7/ESTROGEN RECEPTOR COACTIVATOR-RELATED"/>
    <property type="match status" value="1"/>
</dbReference>
<evidence type="ECO:0000313" key="6">
    <source>
        <dbReference type="EMBL" id="EPS94803.1"/>
    </source>
</evidence>
<dbReference type="GO" id="GO:0006979">
    <property type="term" value="P:response to oxidative stress"/>
    <property type="evidence" value="ECO:0007669"/>
    <property type="project" value="TreeGrafter"/>
</dbReference>
<accession>S8DUA6</accession>
<dbReference type="OrthoDB" id="26679at2759"/>
<organism evidence="6 7">
    <name type="scientific">Fomitopsis schrenkii</name>
    <name type="common">Brown rot fungus</name>
    <dbReference type="NCBI Taxonomy" id="2126942"/>
    <lineage>
        <taxon>Eukaryota</taxon>
        <taxon>Fungi</taxon>
        <taxon>Dikarya</taxon>
        <taxon>Basidiomycota</taxon>
        <taxon>Agaricomycotina</taxon>
        <taxon>Agaricomycetes</taxon>
        <taxon>Polyporales</taxon>
        <taxon>Fomitopsis</taxon>
    </lineage>
</organism>
<dbReference type="Proteomes" id="UP000015241">
    <property type="component" value="Unassembled WGS sequence"/>
</dbReference>
<dbReference type="InterPro" id="IPR006571">
    <property type="entry name" value="TLDc_dom"/>
</dbReference>
<comment type="similarity">
    <text evidence="2">Belongs to the OXR1 family.</text>
</comment>
<dbReference type="GO" id="GO:0005634">
    <property type="term" value="C:nucleus"/>
    <property type="evidence" value="ECO:0007669"/>
    <property type="project" value="TreeGrafter"/>
</dbReference>
<evidence type="ECO:0000313" key="7">
    <source>
        <dbReference type="Proteomes" id="UP000015241"/>
    </source>
</evidence>
<evidence type="ECO:0000256" key="1">
    <source>
        <dbReference type="ARBA" id="ARBA00004173"/>
    </source>
</evidence>
<evidence type="ECO:0000259" key="5">
    <source>
        <dbReference type="PROSITE" id="PS51886"/>
    </source>
</evidence>
<dbReference type="PANTHER" id="PTHR23354:SF62">
    <property type="entry name" value="MUSTARD, ISOFORM V"/>
    <property type="match status" value="1"/>
</dbReference>
<dbReference type="AlphaFoldDB" id="S8DUA6"/>
<dbReference type="SMART" id="SM00584">
    <property type="entry name" value="TLDc"/>
    <property type="match status" value="1"/>
</dbReference>
<dbReference type="HOGENOM" id="CLU_1288925_0_0_1"/>
<keyword evidence="7" id="KW-1185">Reference proteome</keyword>
<dbReference type="Pfam" id="PF07534">
    <property type="entry name" value="TLD"/>
    <property type="match status" value="1"/>
</dbReference>